<evidence type="ECO:0000313" key="1">
    <source>
        <dbReference type="EMBL" id="NGY58046.1"/>
    </source>
</evidence>
<organism evidence="1 2">
    <name type="scientific">Lentzea alba</name>
    <dbReference type="NCBI Taxonomy" id="2714351"/>
    <lineage>
        <taxon>Bacteria</taxon>
        <taxon>Bacillati</taxon>
        <taxon>Actinomycetota</taxon>
        <taxon>Actinomycetes</taxon>
        <taxon>Pseudonocardiales</taxon>
        <taxon>Pseudonocardiaceae</taxon>
        <taxon>Lentzea</taxon>
    </lineage>
</organism>
<sequence length="75" mass="7881">MSSTSRAGIDERRQANVVVRLGRGCVAVEGASFGPVYLSPLQVGRMRAALKDAATQLAGDGSRLYAAADPFARRS</sequence>
<keyword evidence="2" id="KW-1185">Reference proteome</keyword>
<dbReference type="EMBL" id="JAAMPJ010000001">
    <property type="protein sequence ID" value="NGY58046.1"/>
    <property type="molecule type" value="Genomic_DNA"/>
</dbReference>
<dbReference type="Proteomes" id="UP000481360">
    <property type="component" value="Unassembled WGS sequence"/>
</dbReference>
<name>A0A7C9RMW2_9PSEU</name>
<dbReference type="AlphaFoldDB" id="A0A7C9RMW2"/>
<comment type="caution">
    <text evidence="1">The sequence shown here is derived from an EMBL/GenBank/DDBJ whole genome shotgun (WGS) entry which is preliminary data.</text>
</comment>
<protein>
    <submittedName>
        <fullName evidence="1">Uncharacterized protein</fullName>
    </submittedName>
</protein>
<reference evidence="1 2" key="1">
    <citation type="submission" date="2020-03" db="EMBL/GenBank/DDBJ databases">
        <title>Isolation and identification of active actinomycetes.</title>
        <authorList>
            <person name="Sun X."/>
        </authorList>
    </citation>
    <scope>NUCLEOTIDE SEQUENCE [LARGE SCALE GENOMIC DNA]</scope>
    <source>
        <strain evidence="1 2">NEAU-D13</strain>
    </source>
</reference>
<dbReference type="RefSeq" id="WP_166043853.1">
    <property type="nucleotide sequence ID" value="NZ_JAAMPJ010000001.1"/>
</dbReference>
<gene>
    <name evidence="1" type="ORF">G7043_03765</name>
</gene>
<proteinExistence type="predicted"/>
<accession>A0A7C9RMW2</accession>
<evidence type="ECO:0000313" key="2">
    <source>
        <dbReference type="Proteomes" id="UP000481360"/>
    </source>
</evidence>